<protein>
    <submittedName>
        <fullName evidence="2">Uncharacterized protein</fullName>
    </submittedName>
</protein>
<dbReference type="EMBL" id="CP094298">
    <property type="protein sequence ID" value="UNZ05148.1"/>
    <property type="molecule type" value="Genomic_DNA"/>
</dbReference>
<dbReference type="RefSeq" id="WP_003979816.1">
    <property type="nucleotide sequence ID" value="NZ_CP043497.1"/>
</dbReference>
<feature type="compositionally biased region" description="Low complexity" evidence="1">
    <location>
        <begin position="34"/>
        <end position="43"/>
    </location>
</feature>
<dbReference type="Proteomes" id="UP000829494">
    <property type="component" value="Chromosome"/>
</dbReference>
<keyword evidence="3" id="KW-1185">Reference proteome</keyword>
<feature type="region of interest" description="Disordered" evidence="1">
    <location>
        <begin position="34"/>
        <end position="76"/>
    </location>
</feature>
<evidence type="ECO:0000313" key="3">
    <source>
        <dbReference type="Proteomes" id="UP000829494"/>
    </source>
</evidence>
<accession>A0ABY3Z4F8</accession>
<sequence>MGGPLKKYRVTSPSGAETVMKLNDADAEARGLSEADLADAPGAEPEPDGPEEKAASAQNKARTAAANKGRGARGGD</sequence>
<dbReference type="GeneID" id="66855743"/>
<name>A0ABY3Z4F8_STRRM</name>
<proteinExistence type="predicted"/>
<organism evidence="2 3">
    <name type="scientific">Streptomyces rimosus subsp. rimosus</name>
    <dbReference type="NCBI Taxonomy" id="132474"/>
    <lineage>
        <taxon>Bacteria</taxon>
        <taxon>Bacillati</taxon>
        <taxon>Actinomycetota</taxon>
        <taxon>Actinomycetes</taxon>
        <taxon>Kitasatosporales</taxon>
        <taxon>Streptomycetaceae</taxon>
        <taxon>Streptomyces</taxon>
    </lineage>
</organism>
<gene>
    <name evidence="2" type="ORF">SRIMR7_23610</name>
</gene>
<evidence type="ECO:0000256" key="1">
    <source>
        <dbReference type="SAM" id="MobiDB-lite"/>
    </source>
</evidence>
<evidence type="ECO:0000313" key="2">
    <source>
        <dbReference type="EMBL" id="UNZ05148.1"/>
    </source>
</evidence>
<reference evidence="2 3" key="1">
    <citation type="submission" date="2022-03" db="EMBL/GenBank/DDBJ databases">
        <title>Complete genome of Streptomyces rimosus ssp. rimosus R7 (=ATCC 10970).</title>
        <authorList>
            <person name="Beganovic S."/>
            <person name="Ruckert C."/>
            <person name="Busche T."/>
            <person name="Kalinowski J."/>
            <person name="Wittmann C."/>
        </authorList>
    </citation>
    <scope>NUCLEOTIDE SEQUENCE [LARGE SCALE GENOMIC DNA]</scope>
    <source>
        <strain evidence="2 3">R7</strain>
    </source>
</reference>
<feature type="compositionally biased region" description="Low complexity" evidence="1">
    <location>
        <begin position="59"/>
        <end position="69"/>
    </location>
</feature>